<accession>A0AAV4XJ13</accession>
<sequence>MHSCIALQHPKTTLRFRVVTDSSYIFMSAFGKLKVKNYLPLKINLKAQKENVLKCKRTSYFVRLSKCKLQQNVDKAVPHALSQWRDRHRYSDEDDVCLEFALDYSSKLSTVHSSVN</sequence>
<organism evidence="1 2">
    <name type="scientific">Caerostris extrusa</name>
    <name type="common">Bark spider</name>
    <name type="synonym">Caerostris bankana</name>
    <dbReference type="NCBI Taxonomy" id="172846"/>
    <lineage>
        <taxon>Eukaryota</taxon>
        <taxon>Metazoa</taxon>
        <taxon>Ecdysozoa</taxon>
        <taxon>Arthropoda</taxon>
        <taxon>Chelicerata</taxon>
        <taxon>Arachnida</taxon>
        <taxon>Araneae</taxon>
        <taxon>Araneomorphae</taxon>
        <taxon>Entelegynae</taxon>
        <taxon>Araneoidea</taxon>
        <taxon>Araneidae</taxon>
        <taxon>Caerostris</taxon>
    </lineage>
</organism>
<name>A0AAV4XJ13_CAEEX</name>
<dbReference type="AlphaFoldDB" id="A0AAV4XJ13"/>
<gene>
    <name evidence="1" type="ORF">CEXT_390701</name>
</gene>
<proteinExistence type="predicted"/>
<keyword evidence="2" id="KW-1185">Reference proteome</keyword>
<evidence type="ECO:0000313" key="1">
    <source>
        <dbReference type="EMBL" id="GIY94629.1"/>
    </source>
</evidence>
<dbReference type="Proteomes" id="UP001054945">
    <property type="component" value="Unassembled WGS sequence"/>
</dbReference>
<comment type="caution">
    <text evidence="1">The sequence shown here is derived from an EMBL/GenBank/DDBJ whole genome shotgun (WGS) entry which is preliminary data.</text>
</comment>
<reference evidence="1 2" key="1">
    <citation type="submission" date="2021-06" db="EMBL/GenBank/DDBJ databases">
        <title>Caerostris extrusa draft genome.</title>
        <authorList>
            <person name="Kono N."/>
            <person name="Arakawa K."/>
        </authorList>
    </citation>
    <scope>NUCLEOTIDE SEQUENCE [LARGE SCALE GENOMIC DNA]</scope>
</reference>
<dbReference type="EMBL" id="BPLR01017808">
    <property type="protein sequence ID" value="GIY94629.1"/>
    <property type="molecule type" value="Genomic_DNA"/>
</dbReference>
<protein>
    <submittedName>
        <fullName evidence="1">Uncharacterized protein</fullName>
    </submittedName>
</protein>
<evidence type="ECO:0000313" key="2">
    <source>
        <dbReference type="Proteomes" id="UP001054945"/>
    </source>
</evidence>